<organism evidence="3 4">
    <name type="scientific">Citricoccus muralis</name>
    <dbReference type="NCBI Taxonomy" id="169134"/>
    <lineage>
        <taxon>Bacteria</taxon>
        <taxon>Bacillati</taxon>
        <taxon>Actinomycetota</taxon>
        <taxon>Actinomycetes</taxon>
        <taxon>Micrococcales</taxon>
        <taxon>Micrococcaceae</taxon>
        <taxon>Citricoccus</taxon>
    </lineage>
</organism>
<reference evidence="3 4" key="1">
    <citation type="submission" date="2018-07" db="EMBL/GenBank/DDBJ databases">
        <title>Sequencing the genomes of 1000 actinobacteria strains.</title>
        <authorList>
            <person name="Klenk H.-P."/>
        </authorList>
    </citation>
    <scope>NUCLEOTIDE SEQUENCE [LARGE SCALE GENOMIC DNA]</scope>
    <source>
        <strain evidence="3 4">DSM 14442</strain>
    </source>
</reference>
<dbReference type="Proteomes" id="UP000256727">
    <property type="component" value="Unassembled WGS sequence"/>
</dbReference>
<comment type="similarity">
    <text evidence="1">Belongs to the ROK (NagC/XylR) family.</text>
</comment>
<proteinExistence type="inferred from homology"/>
<keyword evidence="3" id="KW-0418">Kinase</keyword>
<dbReference type="GO" id="GO:0016301">
    <property type="term" value="F:kinase activity"/>
    <property type="evidence" value="ECO:0007669"/>
    <property type="project" value="UniProtKB-KW"/>
</dbReference>
<feature type="region of interest" description="Disordered" evidence="2">
    <location>
        <begin position="1"/>
        <end position="33"/>
    </location>
</feature>
<evidence type="ECO:0000256" key="1">
    <source>
        <dbReference type="ARBA" id="ARBA00006479"/>
    </source>
</evidence>
<dbReference type="RefSeq" id="WP_115931472.1">
    <property type="nucleotide sequence ID" value="NZ_QREH01000001.1"/>
</dbReference>
<comment type="caution">
    <text evidence="3">The sequence shown here is derived from an EMBL/GenBank/DDBJ whole genome shotgun (WGS) entry which is preliminary data.</text>
</comment>
<dbReference type="PANTHER" id="PTHR18964:SF146">
    <property type="entry name" value="POLYPHOSPHATE GLUCOKINASE"/>
    <property type="match status" value="1"/>
</dbReference>
<dbReference type="EMBL" id="QREH01000001">
    <property type="protein sequence ID" value="REE03342.1"/>
    <property type="molecule type" value="Genomic_DNA"/>
</dbReference>
<feature type="compositionally biased region" description="Polar residues" evidence="2">
    <location>
        <begin position="1"/>
        <end position="13"/>
    </location>
</feature>
<dbReference type="NCBIfam" id="NF045942">
    <property type="entry name" value="PolPhglucPhase"/>
    <property type="match status" value="1"/>
</dbReference>
<dbReference type="CDD" id="cd24058">
    <property type="entry name" value="ASKHA_NBD_ROK_PPGK"/>
    <property type="match status" value="1"/>
</dbReference>
<keyword evidence="4" id="KW-1185">Reference proteome</keyword>
<dbReference type="InterPro" id="IPR043129">
    <property type="entry name" value="ATPase_NBD"/>
</dbReference>
<name>A0A3D9LB22_9MICC</name>
<dbReference type="AlphaFoldDB" id="A0A3D9LB22"/>
<gene>
    <name evidence="3" type="ORF">C8E99_1149</name>
</gene>
<dbReference type="SUPFAM" id="SSF53067">
    <property type="entry name" value="Actin-like ATPase domain"/>
    <property type="match status" value="1"/>
</dbReference>
<protein>
    <submittedName>
        <fullName evidence="3">Polyphosphate glucokinase</fullName>
    </submittedName>
</protein>
<evidence type="ECO:0000256" key="2">
    <source>
        <dbReference type="SAM" id="MobiDB-lite"/>
    </source>
</evidence>
<dbReference type="Gene3D" id="3.30.420.40">
    <property type="match status" value="2"/>
</dbReference>
<dbReference type="PANTHER" id="PTHR18964">
    <property type="entry name" value="ROK (REPRESSOR, ORF, KINASE) FAMILY"/>
    <property type="match status" value="1"/>
</dbReference>
<dbReference type="Pfam" id="PF00480">
    <property type="entry name" value="ROK"/>
    <property type="match status" value="1"/>
</dbReference>
<accession>A0A3D9LB22</accession>
<evidence type="ECO:0000313" key="3">
    <source>
        <dbReference type="EMBL" id="REE03342.1"/>
    </source>
</evidence>
<sequence>MPNSTPPLSSQPAQPGAHAFGNRQVTGDDGPYRKAIGIDIGGTGMKGGIVRLGDHPRTGRLKGDRYRIPTPQPALPESVAHTLESIVAELDAHPGAPSPDAAVGICFPSIIQHGVCLSANNIDHSWIGTDVQRLFGDHLGRPVRLLNDADAAGLAESRFGAGRGVAGSVLTITLGTGIGAAMVHDGILVPNFELGSLELDGAMAETRASAAAREREGLGWAEYAARLQRFFGYIERIFSPDLFIVGGGISKRPEDFLPLLELRTPILPAELRNNAGIVGAALYASEAAA</sequence>
<dbReference type="InterPro" id="IPR000600">
    <property type="entry name" value="ROK"/>
</dbReference>
<keyword evidence="3" id="KW-0808">Transferase</keyword>
<evidence type="ECO:0000313" key="4">
    <source>
        <dbReference type="Proteomes" id="UP000256727"/>
    </source>
</evidence>
<dbReference type="OrthoDB" id="849313at2"/>